<organism evidence="2 3">
    <name type="scientific">Labedaea rhizosphaerae</name>
    <dbReference type="NCBI Taxonomy" id="598644"/>
    <lineage>
        <taxon>Bacteria</taxon>
        <taxon>Bacillati</taxon>
        <taxon>Actinomycetota</taxon>
        <taxon>Actinomycetes</taxon>
        <taxon>Pseudonocardiales</taxon>
        <taxon>Pseudonocardiaceae</taxon>
        <taxon>Labedaea</taxon>
    </lineage>
</organism>
<feature type="region of interest" description="Disordered" evidence="1">
    <location>
        <begin position="121"/>
        <end position="148"/>
    </location>
</feature>
<dbReference type="OrthoDB" id="5180771at2"/>
<dbReference type="Proteomes" id="UP000295444">
    <property type="component" value="Unassembled WGS sequence"/>
</dbReference>
<reference evidence="2 3" key="1">
    <citation type="submission" date="2019-03" db="EMBL/GenBank/DDBJ databases">
        <title>Genomic Encyclopedia of Type Strains, Phase IV (KMG-IV): sequencing the most valuable type-strain genomes for metagenomic binning, comparative biology and taxonomic classification.</title>
        <authorList>
            <person name="Goeker M."/>
        </authorList>
    </citation>
    <scope>NUCLEOTIDE SEQUENCE [LARGE SCALE GENOMIC DNA]</scope>
    <source>
        <strain evidence="2 3">DSM 45361</strain>
    </source>
</reference>
<sequence>MDSQTQQVDDLRLVALPSAVNCAEIFVQFTLAEWSLQALKEDAIRLARHLVTGSVELSDPDRPGMMTVRLRLTGNDLVVEVEADRAGPPPQGAGRRAGLATLTNGQELSWCTVALPPGLSAPSVPLPRRTRRPSPAAAELGPPDDVDDDVLRRIMFGLGGQDGH</sequence>
<accession>A0A4R6S4B9</accession>
<proteinExistence type="predicted"/>
<dbReference type="AlphaFoldDB" id="A0A4R6S4B9"/>
<comment type="caution">
    <text evidence="2">The sequence shown here is derived from an EMBL/GenBank/DDBJ whole genome shotgun (WGS) entry which is preliminary data.</text>
</comment>
<dbReference type="RefSeq" id="WP_133853047.1">
    <property type="nucleotide sequence ID" value="NZ_SNXZ01000006.1"/>
</dbReference>
<evidence type="ECO:0000256" key="1">
    <source>
        <dbReference type="SAM" id="MobiDB-lite"/>
    </source>
</evidence>
<dbReference type="EMBL" id="SNXZ01000006">
    <property type="protein sequence ID" value="TDP94084.1"/>
    <property type="molecule type" value="Genomic_DNA"/>
</dbReference>
<protein>
    <submittedName>
        <fullName evidence="2">Uncharacterized protein</fullName>
    </submittedName>
</protein>
<evidence type="ECO:0000313" key="3">
    <source>
        <dbReference type="Proteomes" id="UP000295444"/>
    </source>
</evidence>
<name>A0A4R6S4B9_LABRH</name>
<keyword evidence="3" id="KW-1185">Reference proteome</keyword>
<gene>
    <name evidence="2" type="ORF">EV186_106478</name>
</gene>
<evidence type="ECO:0000313" key="2">
    <source>
        <dbReference type="EMBL" id="TDP94084.1"/>
    </source>
</evidence>